<evidence type="ECO:0000256" key="5">
    <source>
        <dbReference type="ARBA" id="ARBA00022670"/>
    </source>
</evidence>
<evidence type="ECO:0000313" key="14">
    <source>
        <dbReference type="EMBL" id="KAF0695656.1"/>
    </source>
</evidence>
<keyword evidence="7 11" id="KW-0378">Hydrolase</keyword>
<dbReference type="GO" id="GO:0004252">
    <property type="term" value="F:serine-type endopeptidase activity"/>
    <property type="evidence" value="ECO:0007669"/>
    <property type="project" value="InterPro"/>
</dbReference>
<keyword evidence="6 11" id="KW-0812">Transmembrane</keyword>
<evidence type="ECO:0000313" key="16">
    <source>
        <dbReference type="Proteomes" id="UP000332933"/>
    </source>
</evidence>
<keyword evidence="5 11" id="KW-0645">Protease</keyword>
<evidence type="ECO:0000256" key="8">
    <source>
        <dbReference type="ARBA" id="ARBA00022825"/>
    </source>
</evidence>
<keyword evidence="16" id="KW-1185">Reference proteome</keyword>
<reference evidence="15 16" key="1">
    <citation type="submission" date="2019-03" db="EMBL/GenBank/DDBJ databases">
        <authorList>
            <person name="Gaulin E."/>
            <person name="Dumas B."/>
        </authorList>
    </citation>
    <scope>NUCLEOTIDE SEQUENCE [LARGE SCALE GENOMIC DNA]</scope>
    <source>
        <strain evidence="15">CBS 568.67</strain>
    </source>
</reference>
<comment type="catalytic activity">
    <reaction evidence="1 11">
        <text>Cleaves type-1 transmembrane domains using a catalytic dyad composed of serine and histidine that are contributed by different transmembrane domains.</text>
        <dbReference type="EC" id="3.4.21.105"/>
    </reaction>
</comment>
<feature type="region of interest" description="Disordered" evidence="12">
    <location>
        <begin position="1"/>
        <end position="33"/>
    </location>
</feature>
<dbReference type="EMBL" id="VJMH01005462">
    <property type="protein sequence ID" value="KAF0695656.1"/>
    <property type="molecule type" value="Genomic_DNA"/>
</dbReference>
<dbReference type="Gene3D" id="1.20.1540.10">
    <property type="entry name" value="Rhomboid-like"/>
    <property type="match status" value="1"/>
</dbReference>
<evidence type="ECO:0000259" key="13">
    <source>
        <dbReference type="Pfam" id="PF01694"/>
    </source>
</evidence>
<dbReference type="InterPro" id="IPR035952">
    <property type="entry name" value="Rhomboid-like_sf"/>
</dbReference>
<comment type="function">
    <text evidence="11">Serine protease involved in intramembrane proteolysis.</text>
</comment>
<feature type="transmembrane region" description="Helical" evidence="11">
    <location>
        <begin position="101"/>
        <end position="119"/>
    </location>
</feature>
<dbReference type="Pfam" id="PF01694">
    <property type="entry name" value="Rhomboid"/>
    <property type="match status" value="1"/>
</dbReference>
<gene>
    <name evidence="15" type="primary">Aste57867_13550</name>
    <name evidence="14" type="ORF">As57867_013500</name>
    <name evidence="15" type="ORF">ASTE57867_13550</name>
</gene>
<evidence type="ECO:0000256" key="9">
    <source>
        <dbReference type="ARBA" id="ARBA00022989"/>
    </source>
</evidence>
<evidence type="ECO:0000256" key="3">
    <source>
        <dbReference type="ARBA" id="ARBA00009045"/>
    </source>
</evidence>
<dbReference type="InterPro" id="IPR002610">
    <property type="entry name" value="Peptidase_S54_rhomboid-like"/>
</dbReference>
<keyword evidence="10 11" id="KW-0472">Membrane</keyword>
<dbReference type="OrthoDB" id="418595at2759"/>
<feature type="domain" description="Peptidase S54 rhomboid" evidence="13">
    <location>
        <begin position="99"/>
        <end position="235"/>
    </location>
</feature>
<evidence type="ECO:0000256" key="12">
    <source>
        <dbReference type="SAM" id="MobiDB-lite"/>
    </source>
</evidence>
<evidence type="ECO:0000256" key="2">
    <source>
        <dbReference type="ARBA" id="ARBA00004141"/>
    </source>
</evidence>
<dbReference type="GO" id="GO:0016020">
    <property type="term" value="C:membrane"/>
    <property type="evidence" value="ECO:0007669"/>
    <property type="project" value="UniProtKB-SubCell"/>
</dbReference>
<feature type="transmembrane region" description="Helical" evidence="11">
    <location>
        <begin position="46"/>
        <end position="63"/>
    </location>
</feature>
<comment type="similarity">
    <text evidence="3 11">Belongs to the peptidase S54 family.</text>
</comment>
<keyword evidence="9 11" id="KW-1133">Transmembrane helix</keyword>
<dbReference type="GO" id="GO:0006508">
    <property type="term" value="P:proteolysis"/>
    <property type="evidence" value="ECO:0007669"/>
    <property type="project" value="UniProtKB-KW"/>
</dbReference>
<evidence type="ECO:0000256" key="6">
    <source>
        <dbReference type="ARBA" id="ARBA00022692"/>
    </source>
</evidence>
<evidence type="ECO:0000256" key="10">
    <source>
        <dbReference type="ARBA" id="ARBA00023136"/>
    </source>
</evidence>
<dbReference type="InterPro" id="IPR022764">
    <property type="entry name" value="Peptidase_S54_rhomboid_dom"/>
</dbReference>
<dbReference type="SUPFAM" id="SSF144091">
    <property type="entry name" value="Rhomboid-like"/>
    <property type="match status" value="1"/>
</dbReference>
<feature type="transmembrane region" description="Helical" evidence="11">
    <location>
        <begin position="221"/>
        <end position="238"/>
    </location>
</feature>
<feature type="transmembrane region" description="Helical" evidence="11">
    <location>
        <begin position="196"/>
        <end position="215"/>
    </location>
</feature>
<evidence type="ECO:0000313" key="15">
    <source>
        <dbReference type="EMBL" id="VFT90388.1"/>
    </source>
</evidence>
<evidence type="ECO:0000256" key="4">
    <source>
        <dbReference type="ARBA" id="ARBA00013039"/>
    </source>
</evidence>
<comment type="subcellular location">
    <subcellularLocation>
        <location evidence="2 11">Membrane</location>
        <topology evidence="2 11">Multi-pass membrane protein</topology>
    </subcellularLocation>
</comment>
<accession>A0A485KYC4</accession>
<feature type="transmembrane region" description="Helical" evidence="11">
    <location>
        <begin position="259"/>
        <end position="276"/>
    </location>
</feature>
<evidence type="ECO:0000256" key="11">
    <source>
        <dbReference type="RuleBase" id="RU362115"/>
    </source>
</evidence>
<protein>
    <recommendedName>
        <fullName evidence="4">rhomboid protease</fullName>
        <ecNumber evidence="4">3.4.21.105</ecNumber>
    </recommendedName>
</protein>
<dbReference type="PANTHER" id="PTHR22936">
    <property type="entry name" value="RHOMBOID-RELATED"/>
    <property type="match status" value="1"/>
</dbReference>
<organism evidence="15 16">
    <name type="scientific">Aphanomyces stellatus</name>
    <dbReference type="NCBI Taxonomy" id="120398"/>
    <lineage>
        <taxon>Eukaryota</taxon>
        <taxon>Sar</taxon>
        <taxon>Stramenopiles</taxon>
        <taxon>Oomycota</taxon>
        <taxon>Saprolegniomycetes</taxon>
        <taxon>Saprolegniales</taxon>
        <taxon>Verrucalvaceae</taxon>
        <taxon>Aphanomyces</taxon>
    </lineage>
</organism>
<reference evidence="14" key="2">
    <citation type="submission" date="2019-06" db="EMBL/GenBank/DDBJ databases">
        <title>Genomics analysis of Aphanomyces spp. identifies a new class of oomycete effector associated with host adaptation.</title>
        <authorList>
            <person name="Gaulin E."/>
        </authorList>
    </citation>
    <scope>NUCLEOTIDE SEQUENCE</scope>
    <source>
        <strain evidence="14">CBS 578.67</strain>
    </source>
</reference>
<dbReference type="EC" id="3.4.21.105" evidence="4"/>
<feature type="compositionally biased region" description="Basic and acidic residues" evidence="12">
    <location>
        <begin position="14"/>
        <end position="27"/>
    </location>
</feature>
<dbReference type="Proteomes" id="UP000332933">
    <property type="component" value="Unassembled WGS sequence"/>
</dbReference>
<name>A0A485KYC4_9STRA</name>
<feature type="transmembrane region" description="Helical" evidence="11">
    <location>
        <begin position="140"/>
        <end position="159"/>
    </location>
</feature>
<dbReference type="AlphaFoldDB" id="A0A485KYC4"/>
<feature type="transmembrane region" description="Helical" evidence="11">
    <location>
        <begin position="165"/>
        <end position="184"/>
    </location>
</feature>
<evidence type="ECO:0000256" key="1">
    <source>
        <dbReference type="ARBA" id="ARBA00000156"/>
    </source>
</evidence>
<evidence type="ECO:0000256" key="7">
    <source>
        <dbReference type="ARBA" id="ARBA00022801"/>
    </source>
</evidence>
<dbReference type="EMBL" id="CAADRA010005483">
    <property type="protein sequence ID" value="VFT90388.1"/>
    <property type="molecule type" value="Genomic_DNA"/>
</dbReference>
<dbReference type="PANTHER" id="PTHR22936:SF69">
    <property type="entry name" value="RHOMBOID-LIKE PROTEIN"/>
    <property type="match status" value="1"/>
</dbReference>
<keyword evidence="8 11" id="KW-0720">Serine protease</keyword>
<proteinExistence type="inferred from homology"/>
<sequence length="348" mass="38011">MASLYQPNGTPPRRQKDGPIEIEDGHPAVDPSQEATPAKILPMFKFIWFMIFVNVVVFVVEVGENKWSFESMKVNPLLGPSAQVLLDMGAQRTDLIFNGGWWRLLTAMFLHAGLLHLLFNMLGLYQLGLELENTFDRRRIVIIYLSAGIIGAMCSAVMVPNVVGVGASGAIFGLFGATFAEYILNWDLYANRCCHMLNLVVVAMVNLGIGLLPYVNNFAHMSGFVTGMGLGFAMLSLPTTRDARVLNTRTPKQRLLGKIGGVFTFLFAMLWLILLANHTDGSIACPWCKYLDCVPAPWWSCDAAASGGQCYGQKYNNGTLVITCPSGRNVTAPFGSEFNSATCTAACT</sequence>